<comment type="caution">
    <text evidence="1">The sequence shown here is derived from an EMBL/GenBank/DDBJ whole genome shotgun (WGS) entry which is preliminary data.</text>
</comment>
<evidence type="ECO:0008006" key="3">
    <source>
        <dbReference type="Google" id="ProtNLM"/>
    </source>
</evidence>
<dbReference type="Proteomes" id="UP000317977">
    <property type="component" value="Unassembled WGS sequence"/>
</dbReference>
<organism evidence="1 2">
    <name type="scientific">Rubripirellula reticaptiva</name>
    <dbReference type="NCBI Taxonomy" id="2528013"/>
    <lineage>
        <taxon>Bacteria</taxon>
        <taxon>Pseudomonadati</taxon>
        <taxon>Planctomycetota</taxon>
        <taxon>Planctomycetia</taxon>
        <taxon>Pirellulales</taxon>
        <taxon>Pirellulaceae</taxon>
        <taxon>Rubripirellula</taxon>
    </lineage>
</organism>
<evidence type="ECO:0000313" key="2">
    <source>
        <dbReference type="Proteomes" id="UP000317977"/>
    </source>
</evidence>
<dbReference type="AlphaFoldDB" id="A0A5C6ECQ4"/>
<evidence type="ECO:0000313" key="1">
    <source>
        <dbReference type="EMBL" id="TWU46430.1"/>
    </source>
</evidence>
<name>A0A5C6ECQ4_9BACT</name>
<protein>
    <recommendedName>
        <fullName evidence="3">Sigma-70 family RNA polymerase sigma factor</fullName>
    </recommendedName>
</protein>
<sequence>MFPCERSSVRSTVFAGRSRRTNLQPEDIRLKTQEVSKVSDIDWKYIQANIRCQAWRGYKAGAYARQELRDIEQSLWTMVERYLEDFTPERATFKTYIDMIVSRALAKILEARKTAFRTPPGGPVVSLTTMVDDPDGGPPVELASALSLEDRDRAIGRETRSEEAVFEEVEAFRVVFAELPEHQQELCKQVMEHGRIATQKQSGMTRRAFHSMLQDIQQRFIDAGITPPRDKRWK</sequence>
<reference evidence="1 2" key="1">
    <citation type="submission" date="2019-02" db="EMBL/GenBank/DDBJ databases">
        <title>Deep-cultivation of Planctomycetes and their phenomic and genomic characterization uncovers novel biology.</title>
        <authorList>
            <person name="Wiegand S."/>
            <person name="Jogler M."/>
            <person name="Boedeker C."/>
            <person name="Pinto D."/>
            <person name="Vollmers J."/>
            <person name="Rivas-Marin E."/>
            <person name="Kohn T."/>
            <person name="Peeters S.H."/>
            <person name="Heuer A."/>
            <person name="Rast P."/>
            <person name="Oberbeckmann S."/>
            <person name="Bunk B."/>
            <person name="Jeske O."/>
            <person name="Meyerdierks A."/>
            <person name="Storesund J.E."/>
            <person name="Kallscheuer N."/>
            <person name="Luecker S."/>
            <person name="Lage O.M."/>
            <person name="Pohl T."/>
            <person name="Merkel B.J."/>
            <person name="Hornburger P."/>
            <person name="Mueller R.-W."/>
            <person name="Bruemmer F."/>
            <person name="Labrenz M."/>
            <person name="Spormann A.M."/>
            <person name="Op Den Camp H."/>
            <person name="Overmann J."/>
            <person name="Amann R."/>
            <person name="Jetten M.S.M."/>
            <person name="Mascher T."/>
            <person name="Medema M.H."/>
            <person name="Devos D.P."/>
            <person name="Kaster A.-K."/>
            <person name="Ovreas L."/>
            <person name="Rohde M."/>
            <person name="Galperin M.Y."/>
            <person name="Jogler C."/>
        </authorList>
    </citation>
    <scope>NUCLEOTIDE SEQUENCE [LARGE SCALE GENOMIC DNA]</scope>
    <source>
        <strain evidence="1 2">Poly59</strain>
    </source>
</reference>
<keyword evidence="2" id="KW-1185">Reference proteome</keyword>
<accession>A0A5C6ECQ4</accession>
<gene>
    <name evidence="1" type="ORF">Poly59_53730</name>
</gene>
<proteinExistence type="predicted"/>
<dbReference type="EMBL" id="SJPX01000006">
    <property type="protein sequence ID" value="TWU46430.1"/>
    <property type="molecule type" value="Genomic_DNA"/>
</dbReference>